<dbReference type="AlphaFoldDB" id="A0A8J2UJN7"/>
<dbReference type="InterPro" id="IPR051010">
    <property type="entry name" value="BCAA_transport"/>
</dbReference>
<keyword evidence="8" id="KW-1185">Reference proteome</keyword>
<dbReference type="SUPFAM" id="SSF53822">
    <property type="entry name" value="Periplasmic binding protein-like I"/>
    <property type="match status" value="1"/>
</dbReference>
<reference evidence="7" key="2">
    <citation type="submission" date="2020-09" db="EMBL/GenBank/DDBJ databases">
        <authorList>
            <person name="Sun Q."/>
            <person name="Sedlacek I."/>
        </authorList>
    </citation>
    <scope>NUCLEOTIDE SEQUENCE</scope>
    <source>
        <strain evidence="7">CCM 7086</strain>
    </source>
</reference>
<evidence type="ECO:0000256" key="2">
    <source>
        <dbReference type="ARBA" id="ARBA00022448"/>
    </source>
</evidence>
<feature type="domain" description="Leucine-binding protein" evidence="6">
    <location>
        <begin position="28"/>
        <end position="380"/>
    </location>
</feature>
<dbReference type="PRINTS" id="PR00337">
    <property type="entry name" value="LEUILEVALBP"/>
</dbReference>
<comment type="caution">
    <text evidence="7">The sequence shown here is derived from an EMBL/GenBank/DDBJ whole genome shotgun (WGS) entry which is preliminary data.</text>
</comment>
<dbReference type="CDD" id="cd19980">
    <property type="entry name" value="PBP1_ABC_ligand_binding-like"/>
    <property type="match status" value="1"/>
</dbReference>
<dbReference type="Pfam" id="PF13458">
    <property type="entry name" value="Peripla_BP_6"/>
    <property type="match status" value="1"/>
</dbReference>
<evidence type="ECO:0000256" key="5">
    <source>
        <dbReference type="SAM" id="SignalP"/>
    </source>
</evidence>
<feature type="signal peptide" evidence="5">
    <location>
        <begin position="1"/>
        <end position="25"/>
    </location>
</feature>
<dbReference type="Gene3D" id="3.40.50.2300">
    <property type="match status" value="2"/>
</dbReference>
<evidence type="ECO:0000256" key="1">
    <source>
        <dbReference type="ARBA" id="ARBA00010062"/>
    </source>
</evidence>
<dbReference type="InterPro" id="IPR028081">
    <property type="entry name" value="Leu-bd"/>
</dbReference>
<keyword evidence="2" id="KW-0813">Transport</keyword>
<dbReference type="InterPro" id="IPR000709">
    <property type="entry name" value="Leu_Ile_Val-bd"/>
</dbReference>
<evidence type="ECO:0000259" key="6">
    <source>
        <dbReference type="Pfam" id="PF13458"/>
    </source>
</evidence>
<gene>
    <name evidence="7" type="ORF">GCM10007205_02520</name>
</gene>
<evidence type="ECO:0000313" key="7">
    <source>
        <dbReference type="EMBL" id="GGB96733.1"/>
    </source>
</evidence>
<evidence type="ECO:0000256" key="3">
    <source>
        <dbReference type="ARBA" id="ARBA00022729"/>
    </source>
</evidence>
<accession>A0A8J2UJN7</accession>
<dbReference type="InterPro" id="IPR028082">
    <property type="entry name" value="Peripla_BP_I"/>
</dbReference>
<dbReference type="PANTHER" id="PTHR30483">
    <property type="entry name" value="LEUCINE-SPECIFIC-BINDING PROTEIN"/>
    <property type="match status" value="1"/>
</dbReference>
<comment type="similarity">
    <text evidence="1">Belongs to the leucine-binding protein family.</text>
</comment>
<dbReference type="GO" id="GO:0006865">
    <property type="term" value="P:amino acid transport"/>
    <property type="evidence" value="ECO:0007669"/>
    <property type="project" value="UniProtKB-KW"/>
</dbReference>
<evidence type="ECO:0000256" key="4">
    <source>
        <dbReference type="ARBA" id="ARBA00022970"/>
    </source>
</evidence>
<dbReference type="PANTHER" id="PTHR30483:SF6">
    <property type="entry name" value="PERIPLASMIC BINDING PROTEIN OF ABC TRANSPORTER FOR NATURAL AMINO ACIDS"/>
    <property type="match status" value="1"/>
</dbReference>
<proteinExistence type="inferred from homology"/>
<reference evidence="7" key="1">
    <citation type="journal article" date="2014" name="Int. J. Syst. Evol. Microbiol.">
        <title>Complete genome sequence of Corynebacterium casei LMG S-19264T (=DSM 44701T), isolated from a smear-ripened cheese.</title>
        <authorList>
            <consortium name="US DOE Joint Genome Institute (JGI-PGF)"/>
            <person name="Walter F."/>
            <person name="Albersmeier A."/>
            <person name="Kalinowski J."/>
            <person name="Ruckert C."/>
        </authorList>
    </citation>
    <scope>NUCLEOTIDE SEQUENCE</scope>
    <source>
        <strain evidence="7">CCM 7086</strain>
    </source>
</reference>
<keyword evidence="4" id="KW-0029">Amino-acid transport</keyword>
<keyword evidence="3 5" id="KW-0732">Signal</keyword>
<feature type="chain" id="PRO_5035284058" evidence="5">
    <location>
        <begin position="26"/>
        <end position="385"/>
    </location>
</feature>
<dbReference type="Proteomes" id="UP000620266">
    <property type="component" value="Unassembled WGS sequence"/>
</dbReference>
<name>A0A8J2UJN7_9BURK</name>
<organism evidence="7 8">
    <name type="scientific">Oxalicibacterium flavum</name>
    <dbReference type="NCBI Taxonomy" id="179467"/>
    <lineage>
        <taxon>Bacteria</taxon>
        <taxon>Pseudomonadati</taxon>
        <taxon>Pseudomonadota</taxon>
        <taxon>Betaproteobacteria</taxon>
        <taxon>Burkholderiales</taxon>
        <taxon>Oxalobacteraceae</taxon>
        <taxon>Oxalicibacterium</taxon>
    </lineage>
</organism>
<dbReference type="EMBL" id="BMCG01000001">
    <property type="protein sequence ID" value="GGB96733.1"/>
    <property type="molecule type" value="Genomic_DNA"/>
</dbReference>
<protein>
    <submittedName>
        <fullName evidence="7">ABC transporter substrate-binding protein</fullName>
    </submittedName>
</protein>
<sequence>MIWRTSKILTAAIGFALVAASSAHAQETIKIGVTEPLTGPVAASGTYVTNGARIAADYINQNGGVLGKKLQLVIEDNKSNPREAVNSVEKLILKDKVPVLMGAWSSTFTLAIMPKLTEYGVPLVVETASSSKITTAGNPWVFRTSPTSAMEAQAFAKLIDGFSPAIKKVDFLSVNNDWGLGAAAEFKKMLEAKGITIGRTETMTPDMTDLSAQLAALKGTGSDTLIVTSGIEQLTLAIRQAGEQRLPQRIITTGGSFPEPLLKNPGPKGYASQHLLFFAPWAPERAKHPEVAKAFMDGWKARNLEFAGQTEGFRGFDAILTIAEAIRVAGKADSAAIRDALWKVQVKGANGDVAFSKEGPAGKESGQASPNVYVVELKDGKVSVK</sequence>
<dbReference type="RefSeq" id="WP_188394355.1">
    <property type="nucleotide sequence ID" value="NZ_BMCG01000001.1"/>
</dbReference>
<evidence type="ECO:0000313" key="8">
    <source>
        <dbReference type="Proteomes" id="UP000620266"/>
    </source>
</evidence>